<dbReference type="AlphaFoldDB" id="A0A564Z843"/>
<feature type="compositionally biased region" description="Polar residues" evidence="1">
    <location>
        <begin position="171"/>
        <end position="181"/>
    </location>
</feature>
<keyword evidence="3" id="KW-1185">Reference proteome</keyword>
<proteinExistence type="predicted"/>
<feature type="region of interest" description="Disordered" evidence="1">
    <location>
        <begin position="142"/>
        <end position="198"/>
    </location>
</feature>
<name>A0A564Z843_HYMDI</name>
<feature type="region of interest" description="Disordered" evidence="1">
    <location>
        <begin position="69"/>
        <end position="126"/>
    </location>
</feature>
<accession>A0A564Z843</accession>
<dbReference type="EMBL" id="CABIJS010000697">
    <property type="protein sequence ID" value="VUZ55665.1"/>
    <property type="molecule type" value="Genomic_DNA"/>
</dbReference>
<protein>
    <submittedName>
        <fullName evidence="2">Uncharacterized protein</fullName>
    </submittedName>
</protein>
<evidence type="ECO:0000313" key="2">
    <source>
        <dbReference type="EMBL" id="VUZ55665.1"/>
    </source>
</evidence>
<gene>
    <name evidence="2" type="ORF">WMSIL1_LOCUS13530</name>
</gene>
<feature type="compositionally biased region" description="Polar residues" evidence="1">
    <location>
        <begin position="142"/>
        <end position="162"/>
    </location>
</feature>
<evidence type="ECO:0000313" key="3">
    <source>
        <dbReference type="Proteomes" id="UP000321570"/>
    </source>
</evidence>
<sequence>MPDYKQCCSKVCHSELSEESHISTSYSTWSDIAEDNHYDAREIAHSYTSPLVHPDMSIHSNSNSHLSIQQAENNEGEKIHDSSPLFENEMPTSAPEPSTYPTDTSERELTQQSGFSSNHSSSLLSEGGSFSLTLQLPSHSLDSWVSQGTPQSQDSGINSISSRHFELNPLTLEQSPSSTESGIEEDDTPLQRYFEASR</sequence>
<organism evidence="2 3">
    <name type="scientific">Hymenolepis diminuta</name>
    <name type="common">Rat tapeworm</name>
    <dbReference type="NCBI Taxonomy" id="6216"/>
    <lineage>
        <taxon>Eukaryota</taxon>
        <taxon>Metazoa</taxon>
        <taxon>Spiralia</taxon>
        <taxon>Lophotrochozoa</taxon>
        <taxon>Platyhelminthes</taxon>
        <taxon>Cestoda</taxon>
        <taxon>Eucestoda</taxon>
        <taxon>Cyclophyllidea</taxon>
        <taxon>Hymenolepididae</taxon>
        <taxon>Hymenolepis</taxon>
    </lineage>
</organism>
<reference evidence="2 3" key="1">
    <citation type="submission" date="2019-07" db="EMBL/GenBank/DDBJ databases">
        <authorList>
            <person name="Jastrzebski P J."/>
            <person name="Paukszto L."/>
            <person name="Jastrzebski P J."/>
        </authorList>
    </citation>
    <scope>NUCLEOTIDE SEQUENCE [LARGE SCALE GENOMIC DNA]</scope>
    <source>
        <strain evidence="2 3">WMS-il1</strain>
    </source>
</reference>
<dbReference type="Proteomes" id="UP000321570">
    <property type="component" value="Unassembled WGS sequence"/>
</dbReference>
<feature type="compositionally biased region" description="Low complexity" evidence="1">
    <location>
        <begin position="113"/>
        <end position="126"/>
    </location>
</feature>
<evidence type="ECO:0000256" key="1">
    <source>
        <dbReference type="SAM" id="MobiDB-lite"/>
    </source>
</evidence>